<dbReference type="Gene3D" id="1.20.1270.60">
    <property type="entry name" value="Arfaptin homology (AH) domain/BAR domain"/>
    <property type="match status" value="1"/>
</dbReference>
<feature type="region of interest" description="Disordered" evidence="6">
    <location>
        <begin position="1496"/>
        <end position="1529"/>
    </location>
</feature>
<feature type="region of interest" description="Disordered" evidence="6">
    <location>
        <begin position="125"/>
        <end position="168"/>
    </location>
</feature>
<dbReference type="Pfam" id="PF01412">
    <property type="entry name" value="ArfGap"/>
    <property type="match status" value="1"/>
</dbReference>
<reference evidence="9" key="2">
    <citation type="journal article" date="2022" name="Microbiol. Resour. Announc.">
        <title>Whole-Genome Sequence of Entomortierella parvispora E1425, a Mucoromycotan Fungus Associated with Burkholderiaceae-Related Endosymbiotic Bacteria.</title>
        <authorList>
            <person name="Herlambang A."/>
            <person name="Guo Y."/>
            <person name="Takashima Y."/>
            <person name="Narisawa K."/>
            <person name="Ohta H."/>
            <person name="Nishizawa T."/>
        </authorList>
    </citation>
    <scope>NUCLEOTIDE SEQUENCE</scope>
    <source>
        <strain evidence="9">E1425</strain>
    </source>
</reference>
<feature type="region of interest" description="Disordered" evidence="6">
    <location>
        <begin position="1747"/>
        <end position="1774"/>
    </location>
</feature>
<keyword evidence="3 5" id="KW-0863">Zinc-finger</keyword>
<feature type="domain" description="PH" evidence="7">
    <location>
        <begin position="726"/>
        <end position="834"/>
    </location>
</feature>
<feature type="region of interest" description="Disordered" evidence="6">
    <location>
        <begin position="1338"/>
        <end position="1384"/>
    </location>
</feature>
<feature type="compositionally biased region" description="Basic and acidic residues" evidence="6">
    <location>
        <begin position="1552"/>
        <end position="1562"/>
    </location>
</feature>
<reference evidence="9" key="1">
    <citation type="submission" date="2021-11" db="EMBL/GenBank/DDBJ databases">
        <authorList>
            <person name="Herlambang A."/>
            <person name="Guo Y."/>
            <person name="Takashima Y."/>
            <person name="Nishizawa T."/>
        </authorList>
    </citation>
    <scope>NUCLEOTIDE SEQUENCE</scope>
    <source>
        <strain evidence="9">E1425</strain>
    </source>
</reference>
<dbReference type="GO" id="GO:0005096">
    <property type="term" value="F:GTPase activator activity"/>
    <property type="evidence" value="ECO:0007669"/>
    <property type="project" value="UniProtKB-KW"/>
</dbReference>
<feature type="compositionally biased region" description="Low complexity" evidence="6">
    <location>
        <begin position="1499"/>
        <end position="1516"/>
    </location>
</feature>
<dbReference type="Gene3D" id="1.10.220.150">
    <property type="entry name" value="Arf GTPase activating protein"/>
    <property type="match status" value="1"/>
</dbReference>
<dbReference type="PROSITE" id="PS50003">
    <property type="entry name" value="PH_DOMAIN"/>
    <property type="match status" value="1"/>
</dbReference>
<dbReference type="InterPro" id="IPR038508">
    <property type="entry name" value="ArfGAP_dom_sf"/>
</dbReference>
<feature type="compositionally biased region" description="Polar residues" evidence="6">
    <location>
        <begin position="1418"/>
        <end position="1439"/>
    </location>
</feature>
<protein>
    <recommendedName>
        <fullName evidence="11">ArfGap-domain-containing protein</fullName>
    </recommendedName>
</protein>
<evidence type="ECO:0000259" key="7">
    <source>
        <dbReference type="PROSITE" id="PS50003"/>
    </source>
</evidence>
<evidence type="ECO:0000313" key="9">
    <source>
        <dbReference type="EMBL" id="GJJ71186.1"/>
    </source>
</evidence>
<feature type="region of interest" description="Disordered" evidence="6">
    <location>
        <begin position="1122"/>
        <end position="1141"/>
    </location>
</feature>
<feature type="compositionally biased region" description="Polar residues" evidence="6">
    <location>
        <begin position="1338"/>
        <end position="1362"/>
    </location>
</feature>
<feature type="region of interest" description="Disordered" evidence="6">
    <location>
        <begin position="327"/>
        <end position="365"/>
    </location>
</feature>
<feature type="region of interest" description="Disordered" evidence="6">
    <location>
        <begin position="656"/>
        <end position="689"/>
    </location>
</feature>
<evidence type="ECO:0000259" key="8">
    <source>
        <dbReference type="PROSITE" id="PS50115"/>
    </source>
</evidence>
<feature type="domain" description="Arf-GAP" evidence="8">
    <location>
        <begin position="941"/>
        <end position="1077"/>
    </location>
</feature>
<feature type="compositionally biased region" description="Low complexity" evidence="6">
    <location>
        <begin position="1747"/>
        <end position="1767"/>
    </location>
</feature>
<keyword evidence="1" id="KW-0343">GTPase activation</keyword>
<evidence type="ECO:0000256" key="5">
    <source>
        <dbReference type="PROSITE-ProRule" id="PRU00288"/>
    </source>
</evidence>
<evidence type="ECO:0000256" key="4">
    <source>
        <dbReference type="ARBA" id="ARBA00022833"/>
    </source>
</evidence>
<feature type="compositionally biased region" description="Basic and acidic residues" evidence="6">
    <location>
        <begin position="149"/>
        <end position="166"/>
    </location>
</feature>
<dbReference type="InterPro" id="IPR045258">
    <property type="entry name" value="ACAP1/2/3-like"/>
</dbReference>
<dbReference type="CDD" id="cd08204">
    <property type="entry name" value="ArfGap"/>
    <property type="match status" value="1"/>
</dbReference>
<dbReference type="SMART" id="SM00105">
    <property type="entry name" value="ArfGap"/>
    <property type="match status" value="1"/>
</dbReference>
<sequence>MAMTALPTAIPMADPVQFAIARIAIQDADSCPVISQRPELQEFVVQTRSPTLQPEFVTDPEESALGQTNSGVKTEPASSSSSAVKSLPLLLLRVSAGEEMRFDFDLRGRLLDALWHRSQHDQDVLLNKKGGQGTKNRDQDQDEDLRDEDQDHKQEQNKNESMEKSPRLATRIGHNDDQAENAAMQSVTNACRSSADKAPEGNDEAQGLGWQHVAANHNVYFVETRSEQAMQVLLEQEALLQQQIQDRSISPIRIEMSSDSPQAALASASASESPLYTYTWIWNRQGRGRAEGNKAVFAFLGKDSLSGKSHILAQFSLWIEPNISSAVQRPARPPRPAHPPSTSLQPGKNPRHWRRSSTPEKNVGRMPTFWSKLPYFPNSNQSLPILPDATVKTPDTNMPLSSEEGPGTTVPIPLANGTEDGPLFRATVVECENHIRNMKGVMKQVQKATQTLLESRRAWVAAEQSFAKEMAGLKVAEPLLDLYLRPMTQNLGELSELFSQQTRDMFVQPLSAYWIEIKAAEVQRKQFEEESKEYYNYLSKYLGMKQESAQKKMDADLKYEQKRRHFELKRMEYWAFLTEMRAGSSKDEWLASQLANYLDKHCQYLISLGTVSTEMKSELKAATVLRTQRREHKALRHSRSLSQALSAVPKDNVSASPSILNNFGDKEGQGYRSPSLERRPPRSRVMTGPSEVPARYAPILNNSSSPSITGFRDLEHQDIEAGIAKGRRKEGFLFATSKPNSHNTTVLDKSNLNWHKYWCVLSEGQLHEYSHWKRGVTQPHNEPINLRIATVRPCRNQDRRFCFEVITPRFRRVYQATSVDDMNSWIHVISNAIHGLLNGTSSCRNLNLEYNMHSSRLDAPEGKGMLAGLGGMARASMEQVLYATSLPMSIQTRVQPGQAVGKKRGGSAADGLNELGQIMLPRAMQPPSPDESQRSLDLMGARLLQLMRETHVANTFCADCGAKNPDWCVINLGILVCIECSGIHRSLGTHISKVRSFNLDTTSYTRDLFDYIRAVGNEVSNNVWEARLLTEPPSPSEEKNALYFQKPVTNDSREHKVAFIRKKYVERAFIDREEERAESSQDRSAAATSALFRAVEDNDISAALKAYAAGADLNAAQRANKDADSGPFFEEQADSSVMDAPPPLPVRQPDDTFGLGSIPNVAESPIMTEGTWQTTVVVDDSNVSDAGSSRFSRSTTGSISDLKVERLAEPRPRDLTPLQGGTWELWSRPAAGRPISSVMVMQTSPLLIALRQGVPFSQDSAFEVYPMAEFLIQNGAASNTSVQVKVLDGLGLAAAGRAMAPPLPIRPSPRRKGDLEAPAQVIIEQDVPLQSSTSIVSRLSESTVHTTSMESSGRTPSTAPSFETTDGDDETTDASGKNRRSVGQVVELRGESGASAMEYLRGKRVARGEAVPMVIPPLSSSPGPMVQSEASASRSSTDLLGTGLSAPVESGVASTGGSYTASITSTLTNLLSLSPRLRPERASIILPSAPVSLDPFLTPPGSGSSANMSSSQPAVSGARQPAQPQQPDISSLFQKRRESDGGIGSVLFSARKGGEKDKEKIAAKAKARMSGDFSLLQPTSFFASFTSSSQSSQEQQQPHREQDQEQQGQNISRTTSPPLSLSLSQSSSLSGGVMSSQELTSYPAGSPSTAAATNTSLTPSRAQKVKASFTKSWRLSAAYLKNNKTLKEDRDQNITNVFSTTGSIPSSSTTLPTKYYGRVSTSSQQDFGHPIEFEGEEPTMEELLRQQDQQQFQQQVESRSRSRSPGPRGDGDIFQAARTSMSSLSLSFSAPTLTAVALDGNHNIAQ</sequence>
<feature type="region of interest" description="Disordered" evidence="6">
    <location>
        <begin position="1415"/>
        <end position="1441"/>
    </location>
</feature>
<dbReference type="SMART" id="SM00233">
    <property type="entry name" value="PH"/>
    <property type="match status" value="1"/>
</dbReference>
<feature type="region of interest" description="Disordered" evidence="6">
    <location>
        <begin position="1584"/>
        <end position="1663"/>
    </location>
</feature>
<dbReference type="InterPro" id="IPR001164">
    <property type="entry name" value="ArfGAP_dom"/>
</dbReference>
<dbReference type="Pfam" id="PF16746">
    <property type="entry name" value="BAR_3"/>
    <property type="match status" value="1"/>
</dbReference>
<evidence type="ECO:0000256" key="6">
    <source>
        <dbReference type="SAM" id="MobiDB-lite"/>
    </source>
</evidence>
<feature type="compositionally biased region" description="Low complexity" evidence="6">
    <location>
        <begin position="1605"/>
        <end position="1637"/>
    </location>
</feature>
<dbReference type="SUPFAM" id="SSF103657">
    <property type="entry name" value="BAR/IMD domain-like"/>
    <property type="match status" value="1"/>
</dbReference>
<evidence type="ECO:0000256" key="3">
    <source>
        <dbReference type="ARBA" id="ARBA00022771"/>
    </source>
</evidence>
<dbReference type="PROSITE" id="PS50115">
    <property type="entry name" value="ARFGAP"/>
    <property type="match status" value="1"/>
</dbReference>
<dbReference type="InterPro" id="IPR004148">
    <property type="entry name" value="BAR_dom"/>
</dbReference>
<feature type="compositionally biased region" description="Basic and acidic residues" evidence="6">
    <location>
        <begin position="664"/>
        <end position="680"/>
    </location>
</feature>
<dbReference type="GO" id="GO:0005737">
    <property type="term" value="C:cytoplasm"/>
    <property type="evidence" value="ECO:0007669"/>
    <property type="project" value="InterPro"/>
</dbReference>
<dbReference type="Gene3D" id="2.30.29.30">
    <property type="entry name" value="Pleckstrin-homology domain (PH domain)/Phosphotyrosine-binding domain (PTB)"/>
    <property type="match status" value="1"/>
</dbReference>
<dbReference type="FunFam" id="1.10.220.150:FF:000009">
    <property type="entry name" value="stromal membrane-associated protein 1 isoform X1"/>
    <property type="match status" value="1"/>
</dbReference>
<dbReference type="InterPro" id="IPR027267">
    <property type="entry name" value="AH/BAR_dom_sf"/>
</dbReference>
<dbReference type="FunFam" id="2.30.29.30:FF:000252">
    <property type="entry name" value="ARF GTPase activator (Csx2)"/>
    <property type="match status" value="1"/>
</dbReference>
<evidence type="ECO:0000256" key="2">
    <source>
        <dbReference type="ARBA" id="ARBA00022723"/>
    </source>
</evidence>
<keyword evidence="2" id="KW-0479">Metal-binding</keyword>
<proteinExistence type="predicted"/>
<dbReference type="OrthoDB" id="10266696at2759"/>
<keyword evidence="10" id="KW-1185">Reference proteome</keyword>
<organism evidence="9 10">
    <name type="scientific">Entomortierella parvispora</name>
    <dbReference type="NCBI Taxonomy" id="205924"/>
    <lineage>
        <taxon>Eukaryota</taxon>
        <taxon>Fungi</taxon>
        <taxon>Fungi incertae sedis</taxon>
        <taxon>Mucoromycota</taxon>
        <taxon>Mortierellomycotina</taxon>
        <taxon>Mortierellomycetes</taxon>
        <taxon>Mortierellales</taxon>
        <taxon>Mortierellaceae</taxon>
        <taxon>Entomortierella</taxon>
    </lineage>
</organism>
<dbReference type="Pfam" id="PF00169">
    <property type="entry name" value="PH"/>
    <property type="match status" value="1"/>
</dbReference>
<feature type="region of interest" description="Disordered" evidence="6">
    <location>
        <begin position="184"/>
        <end position="205"/>
    </location>
</feature>
<dbReference type="EMBL" id="BQFW01000005">
    <property type="protein sequence ID" value="GJJ71186.1"/>
    <property type="molecule type" value="Genomic_DNA"/>
</dbReference>
<dbReference type="InterPro" id="IPR037278">
    <property type="entry name" value="ARFGAP/RecO"/>
</dbReference>
<dbReference type="PANTHER" id="PTHR23180:SF160">
    <property type="entry name" value="ADP-RIBOSYLATION FACTOR GTPASE-ACTIVATING PROTEIN EFFECTOR PROTEIN 1"/>
    <property type="match status" value="1"/>
</dbReference>
<dbReference type="InterPro" id="IPR001849">
    <property type="entry name" value="PH_domain"/>
</dbReference>
<feature type="compositionally biased region" description="Low complexity" evidence="6">
    <location>
        <begin position="1584"/>
        <end position="1596"/>
    </location>
</feature>
<dbReference type="Proteomes" id="UP000827284">
    <property type="component" value="Unassembled WGS sequence"/>
</dbReference>
<evidence type="ECO:0000313" key="10">
    <source>
        <dbReference type="Proteomes" id="UP000827284"/>
    </source>
</evidence>
<accession>A0A9P3LUI0</accession>
<dbReference type="SUPFAM" id="SSF57863">
    <property type="entry name" value="ArfGap/RecO-like zinc finger"/>
    <property type="match status" value="1"/>
</dbReference>
<evidence type="ECO:0008006" key="11">
    <source>
        <dbReference type="Google" id="ProtNLM"/>
    </source>
</evidence>
<dbReference type="InterPro" id="IPR011993">
    <property type="entry name" value="PH-like_dom_sf"/>
</dbReference>
<dbReference type="GO" id="GO:0008270">
    <property type="term" value="F:zinc ion binding"/>
    <property type="evidence" value="ECO:0007669"/>
    <property type="project" value="UniProtKB-KW"/>
</dbReference>
<dbReference type="PRINTS" id="PR00405">
    <property type="entry name" value="REVINTRACTNG"/>
</dbReference>
<feature type="compositionally biased region" description="Polar residues" evidence="6">
    <location>
        <begin position="1646"/>
        <end position="1661"/>
    </location>
</feature>
<name>A0A9P3LUI0_9FUNG</name>
<dbReference type="PANTHER" id="PTHR23180">
    <property type="entry name" value="CENTAURIN/ARF"/>
    <property type="match status" value="1"/>
</dbReference>
<comment type="caution">
    <text evidence="9">The sequence shown here is derived from an EMBL/GenBank/DDBJ whole genome shotgun (WGS) entry which is preliminary data.</text>
</comment>
<keyword evidence="4" id="KW-0862">Zinc</keyword>
<feature type="region of interest" description="Disordered" evidence="6">
    <location>
        <begin position="55"/>
        <end position="80"/>
    </location>
</feature>
<evidence type="ECO:0000256" key="1">
    <source>
        <dbReference type="ARBA" id="ARBA00022468"/>
    </source>
</evidence>
<feature type="region of interest" description="Disordered" evidence="6">
    <location>
        <begin position="1544"/>
        <end position="1563"/>
    </location>
</feature>
<gene>
    <name evidence="9" type="ORF">EMPS_03536</name>
</gene>
<dbReference type="SUPFAM" id="SSF50729">
    <property type="entry name" value="PH domain-like"/>
    <property type="match status" value="1"/>
</dbReference>